<dbReference type="AlphaFoldDB" id="A0A5B8UAA4"/>
<evidence type="ECO:0000313" key="4">
    <source>
        <dbReference type="Proteomes" id="UP000321805"/>
    </source>
</evidence>
<dbReference type="InterPro" id="IPR008258">
    <property type="entry name" value="Transglycosylase_SLT_dom_1"/>
</dbReference>
<dbReference type="SUPFAM" id="SSF53955">
    <property type="entry name" value="Lysozyme-like"/>
    <property type="match status" value="1"/>
</dbReference>
<dbReference type="Proteomes" id="UP000321805">
    <property type="component" value="Chromosome"/>
</dbReference>
<dbReference type="KEGG" id="bsol:FSW04_19855"/>
<proteinExistence type="predicted"/>
<reference evidence="3 4" key="1">
    <citation type="journal article" date="2018" name="J. Microbiol.">
        <title>Baekduia soli gen. nov., sp. nov., a novel bacterium isolated from the soil of Baekdu Mountain and proposal of a novel family name, Baekduiaceae fam. nov.</title>
        <authorList>
            <person name="An D.S."/>
            <person name="Siddiqi M.Z."/>
            <person name="Kim K.H."/>
            <person name="Yu H.S."/>
            <person name="Im W.T."/>
        </authorList>
    </citation>
    <scope>NUCLEOTIDE SEQUENCE [LARGE SCALE GENOMIC DNA]</scope>
    <source>
        <strain evidence="3 4">BR7-21</strain>
    </source>
</reference>
<feature type="region of interest" description="Disordered" evidence="1">
    <location>
        <begin position="1"/>
        <end position="20"/>
    </location>
</feature>
<evidence type="ECO:0000259" key="2">
    <source>
        <dbReference type="Pfam" id="PF01464"/>
    </source>
</evidence>
<dbReference type="PANTHER" id="PTHR37423">
    <property type="entry name" value="SOLUBLE LYTIC MUREIN TRANSGLYCOSYLASE-RELATED"/>
    <property type="match status" value="1"/>
</dbReference>
<dbReference type="CDD" id="cd16896">
    <property type="entry name" value="LT_Slt70-like"/>
    <property type="match status" value="1"/>
</dbReference>
<dbReference type="OrthoDB" id="5244690at2"/>
<feature type="compositionally biased region" description="Basic residues" evidence="1">
    <location>
        <begin position="9"/>
        <end position="20"/>
    </location>
</feature>
<dbReference type="Gene3D" id="1.10.530.10">
    <property type="match status" value="1"/>
</dbReference>
<organism evidence="3 4">
    <name type="scientific">Baekduia soli</name>
    <dbReference type="NCBI Taxonomy" id="496014"/>
    <lineage>
        <taxon>Bacteria</taxon>
        <taxon>Bacillati</taxon>
        <taxon>Actinomycetota</taxon>
        <taxon>Thermoleophilia</taxon>
        <taxon>Solirubrobacterales</taxon>
        <taxon>Baekduiaceae</taxon>
        <taxon>Baekduia</taxon>
    </lineage>
</organism>
<dbReference type="Pfam" id="PF01464">
    <property type="entry name" value="SLT"/>
    <property type="match status" value="1"/>
</dbReference>
<dbReference type="InterPro" id="IPR023346">
    <property type="entry name" value="Lysozyme-like_dom_sf"/>
</dbReference>
<protein>
    <submittedName>
        <fullName evidence="3">Lytic transglycosylase domain-containing protein</fullName>
    </submittedName>
</protein>
<dbReference type="EMBL" id="CP042430">
    <property type="protein sequence ID" value="QEC49602.1"/>
    <property type="molecule type" value="Genomic_DNA"/>
</dbReference>
<name>A0A5B8UAA4_9ACTN</name>
<dbReference type="RefSeq" id="WP_146921967.1">
    <property type="nucleotide sequence ID" value="NZ_CP042430.1"/>
</dbReference>
<sequence length="214" mass="23292">MSARTAGATHRRRPAAGRRAQVRRRRIVAVLAAAALAAFGAVLLKPLFHQAVQEIALPLRHEDIIRQQAADKGLDPALIAAVIYAESRFVDGRTSSAGAEGLMQLTPATAQYIATKSGGTQFQISDLGTPQVNIAYGAFYLRYLMARYGGNQTLALAAYNAGEGNVDRWVADARGREESLRIDAIPFGETRGYVRKVLAAEHDYRAHYRDQLGL</sequence>
<gene>
    <name evidence="3" type="ORF">FSW04_19855</name>
</gene>
<dbReference type="PANTHER" id="PTHR37423:SF2">
    <property type="entry name" value="MEMBRANE-BOUND LYTIC MUREIN TRANSGLYCOSYLASE C"/>
    <property type="match status" value="1"/>
</dbReference>
<evidence type="ECO:0000313" key="3">
    <source>
        <dbReference type="EMBL" id="QEC49602.1"/>
    </source>
</evidence>
<keyword evidence="4" id="KW-1185">Reference proteome</keyword>
<feature type="domain" description="Transglycosylase SLT" evidence="2">
    <location>
        <begin position="64"/>
        <end position="179"/>
    </location>
</feature>
<evidence type="ECO:0000256" key="1">
    <source>
        <dbReference type="SAM" id="MobiDB-lite"/>
    </source>
</evidence>
<accession>A0A5B8UAA4</accession>